<accession>W7JBG6</accession>
<evidence type="ECO:0000256" key="2">
    <source>
        <dbReference type="SAM" id="SignalP"/>
    </source>
</evidence>
<feature type="signal peptide" evidence="2">
    <location>
        <begin position="1"/>
        <end position="25"/>
    </location>
</feature>
<dbReference type="NCBIfam" id="TIGR01477">
    <property type="entry name" value="RIFIN"/>
    <property type="match status" value="1"/>
</dbReference>
<gene>
    <name evidence="3" type="ORF">C923_03198</name>
</gene>
<reference evidence="3 4" key="1">
    <citation type="submission" date="2013-02" db="EMBL/GenBank/DDBJ databases">
        <title>The Genome Sequence of Plasmodium falciparum UGT5.1.</title>
        <authorList>
            <consortium name="The Broad Institute Genome Sequencing Platform"/>
            <consortium name="The Broad Institute Genome Sequencing Center for Infectious Disease"/>
            <person name="Neafsey D."/>
            <person name="Cheeseman I."/>
            <person name="Volkman S."/>
            <person name="Adams J."/>
            <person name="Walker B."/>
            <person name="Young S.K."/>
            <person name="Zeng Q."/>
            <person name="Gargeya S."/>
            <person name="Fitzgerald M."/>
            <person name="Haas B."/>
            <person name="Abouelleil A."/>
            <person name="Alvarado L."/>
            <person name="Arachchi H.M."/>
            <person name="Berlin A.M."/>
            <person name="Chapman S.B."/>
            <person name="Dewar J."/>
            <person name="Goldberg J."/>
            <person name="Griggs A."/>
            <person name="Gujja S."/>
            <person name="Hansen M."/>
            <person name="Howarth C."/>
            <person name="Imamovic A."/>
            <person name="Larimer J."/>
            <person name="McCowan C."/>
            <person name="Murphy C."/>
            <person name="Neiman D."/>
            <person name="Pearson M."/>
            <person name="Priest M."/>
            <person name="Roberts A."/>
            <person name="Saif S."/>
            <person name="Shea T."/>
            <person name="Sisk P."/>
            <person name="Sykes S."/>
            <person name="Wortman J."/>
            <person name="Nusbaum C."/>
            <person name="Birren B."/>
        </authorList>
    </citation>
    <scope>NUCLEOTIDE SEQUENCE [LARGE SCALE GENOMIC DNA]</scope>
    <source>
        <strain evidence="3 4">UGT5.1</strain>
    </source>
</reference>
<feature type="chain" id="PRO_5004896285" evidence="2">
    <location>
        <begin position="26"/>
        <end position="316"/>
    </location>
</feature>
<dbReference type="InterPro" id="IPR006373">
    <property type="entry name" value="VSA_Rifin"/>
</dbReference>
<keyword evidence="2" id="KW-0732">Signal</keyword>
<evidence type="ECO:0000313" key="3">
    <source>
        <dbReference type="EMBL" id="EWC76130.1"/>
    </source>
</evidence>
<name>W7JBG6_PLAFA</name>
<keyword evidence="1" id="KW-1133">Transmembrane helix</keyword>
<sequence length="316" mass="35095">MKLHYSKILLFSLALNILVTSSSNAHSKNELYITSHTITTTSRVLSECDLYMPKYDNDADIKSVKENFDRQTSRRFEEYEERMKGKRQKRKEERDKNIQEIIEKDRMDKSLADKVEKGCLRCGCGLGGVAAGVGIIGPIAVKGLENAAVLSAAQKGIAKGIDKAIEGLGNIYELNLFSYSYWSAKINGTNFSNKNILINIVNEIYNKCTESAAAGKTLFCKATLAMGEESNILPVKTISEMAAEAAEVAGKVSKTTEEAGIALANTASYNSYVAIAYSIIAILIILLVMVIIYLTLRYRRKKRMNKKIQYTKLLNQ</sequence>
<keyword evidence="1" id="KW-0812">Transmembrane</keyword>
<feature type="transmembrane region" description="Helical" evidence="1">
    <location>
        <begin position="274"/>
        <end position="296"/>
    </location>
</feature>
<dbReference type="Proteomes" id="UP000030697">
    <property type="component" value="Unassembled WGS sequence"/>
</dbReference>
<evidence type="ECO:0000256" key="1">
    <source>
        <dbReference type="SAM" id="Phobius"/>
    </source>
</evidence>
<dbReference type="EMBL" id="KE124602">
    <property type="protein sequence ID" value="EWC76130.1"/>
    <property type="molecule type" value="Genomic_DNA"/>
</dbReference>
<keyword evidence="1" id="KW-0472">Membrane</keyword>
<evidence type="ECO:0000313" key="4">
    <source>
        <dbReference type="Proteomes" id="UP000030697"/>
    </source>
</evidence>
<organism evidence="3 4">
    <name type="scientific">Plasmodium falciparum UGT5.1</name>
    <dbReference type="NCBI Taxonomy" id="1237627"/>
    <lineage>
        <taxon>Eukaryota</taxon>
        <taxon>Sar</taxon>
        <taxon>Alveolata</taxon>
        <taxon>Apicomplexa</taxon>
        <taxon>Aconoidasida</taxon>
        <taxon>Haemosporida</taxon>
        <taxon>Plasmodiidae</taxon>
        <taxon>Plasmodium</taxon>
        <taxon>Plasmodium (Laverania)</taxon>
    </lineage>
</organism>
<dbReference type="Pfam" id="PF02009">
    <property type="entry name" value="RIFIN"/>
    <property type="match status" value="1"/>
</dbReference>
<protein>
    <submittedName>
        <fullName evidence="3">Surface antigen</fullName>
    </submittedName>
</protein>
<dbReference type="AlphaFoldDB" id="W7JBG6"/>
<proteinExistence type="predicted"/>